<dbReference type="Pfam" id="PF23559">
    <property type="entry name" value="WHD_DRP"/>
    <property type="match status" value="1"/>
</dbReference>
<evidence type="ECO:0000256" key="4">
    <source>
        <dbReference type="ARBA" id="ARBA00022490"/>
    </source>
</evidence>
<dbReference type="InterPro" id="IPR002182">
    <property type="entry name" value="NB-ARC"/>
</dbReference>
<dbReference type="FunFam" id="1.10.10.10:FF:000322">
    <property type="entry name" value="Probable disease resistance protein At1g63360"/>
    <property type="match status" value="1"/>
</dbReference>
<sequence length="1016" mass="117813">MPSLLEILEVRTKWCLIHDEDKFSRFLCDLRNLLRYGLNDKLFGDMEMSFWKELQELFMVPKLHQLSDEYRTIKRNELVIAFIIFLLQLLLYHKSYTRSFEDQFDSIQKELRFLVTVLEDTPLQGSELEEVENLVVEFEAVANDAGNLVYSLFFSTDSLKESRMHEALGALSEFIDLVKGNITKLLCLLPLIINADVTPIMPTVDSLFIVDSLLYDLEDLMNHAKVRRSSEMEEFKEPVMRIKDVAYEAEFLINSYLVGDVPFWYLTIRLPDVVRKIKLIRSGLEEIKTNYDHIGALKVANEFSEQVSLQPNRSSVVDDIIVGFEEKAIDILEQLVGGTEHLQIISIFGMPGLGKTTLAKKLYNHPLVNYHFHKRSWCVVTQTYCRRSLLIEILISLASELDRAMVLKMDEERLEEHIYKTLKGRRYLIVMDDVWDSCVWDDLRRYFPHDGNGCRILFTSRIKDVPPPNTVIHEPPSLSNDQCWELLEKKVFRSEPCPPQLLRIGKEIAANCYGLPLVAVVVSGILSTVNREESTWENVGGSLASYIFDEQNNSTMQILDLSYKHLPHYLKTCFLYFAAFPEGREIPVRELIRLWIAEGFIRKEEMKSLESVAEEYLMELIDKSLIIAAKRRSDGGVKACIIHDLLRDLCLRRAEKESFMTLATDDNYSIYKKHHRICLSPKVSPLCSQSFGLHVRSLVHCDPPSHLSNMKLLRVLTRHSRYVGIELLVHLRYLAITCIPASIGNLVNLEFLLIENNRSETDERKWTVFISSRILKMVKLRYLRITPEVEFDKDCDSSQMVINNLEFLSNVCIFNLKDEQMLKCSPHLRKLKCKCRPVSENHEDGDKRYPDLCFLTQLESLNMIFFPIGGLWKSQKMNFPSNIKKLTLTGLRLPWEKMSIIGELPCLTVLKLKYFAFVGKQWESRDGEFQQLRFLKLTRLSFVQWNVSSSDHFPKLCQLVLHYCETLKEIPSEIGEIPTLEMIEVKSCQISVAKSALQIQEEQRDMGNEHLRVLIL</sequence>
<feature type="domain" description="Disease resistance protein winged helix" evidence="12">
    <location>
        <begin position="580"/>
        <end position="650"/>
    </location>
</feature>
<dbReference type="GO" id="GO:0005737">
    <property type="term" value="C:cytoplasm"/>
    <property type="evidence" value="ECO:0007669"/>
    <property type="project" value="UniProtKB-SubCell"/>
</dbReference>
<accession>A0AAV6W8W0</accession>
<evidence type="ECO:0000259" key="13">
    <source>
        <dbReference type="Pfam" id="PF23598"/>
    </source>
</evidence>
<evidence type="ECO:0000256" key="9">
    <source>
        <dbReference type="ARBA" id="ARBA00022821"/>
    </source>
</evidence>
<name>A0AAV6W8W0_9LAMI</name>
<comment type="caution">
    <text evidence="14">The sequence shown here is derived from an EMBL/GenBank/DDBJ whole genome shotgun (WGS) entry which is preliminary data.</text>
</comment>
<dbReference type="InterPro" id="IPR058922">
    <property type="entry name" value="WHD_DRP"/>
</dbReference>
<dbReference type="InterPro" id="IPR027417">
    <property type="entry name" value="P-loop_NTPase"/>
</dbReference>
<evidence type="ECO:0000256" key="8">
    <source>
        <dbReference type="ARBA" id="ARBA00022741"/>
    </source>
</evidence>
<feature type="domain" description="NB-ARC" evidence="11">
    <location>
        <begin position="330"/>
        <end position="495"/>
    </location>
</feature>
<dbReference type="GO" id="GO:0005524">
    <property type="term" value="F:ATP binding"/>
    <property type="evidence" value="ECO:0007669"/>
    <property type="project" value="UniProtKB-KW"/>
</dbReference>
<gene>
    <name evidence="14" type="ORF">BUALT_Bualt18G0072900</name>
</gene>
<dbReference type="SUPFAM" id="SSF52540">
    <property type="entry name" value="P-loop containing nucleoside triphosphate hydrolases"/>
    <property type="match status" value="1"/>
</dbReference>
<keyword evidence="9" id="KW-0611">Plant defense</keyword>
<dbReference type="Gene3D" id="3.80.10.10">
    <property type="entry name" value="Ribonuclease Inhibitor"/>
    <property type="match status" value="1"/>
</dbReference>
<dbReference type="InterPro" id="IPR032675">
    <property type="entry name" value="LRR_dom_sf"/>
</dbReference>
<protein>
    <recommendedName>
        <fullName evidence="16">Late blight resistance protein homolog R1A-3</fullName>
    </recommendedName>
</protein>
<feature type="domain" description="Disease resistance R13L4/SHOC-2-like LRR" evidence="13">
    <location>
        <begin position="694"/>
        <end position="1014"/>
    </location>
</feature>
<dbReference type="PRINTS" id="PR00364">
    <property type="entry name" value="DISEASERSIST"/>
</dbReference>
<evidence type="ECO:0000259" key="12">
    <source>
        <dbReference type="Pfam" id="PF23559"/>
    </source>
</evidence>
<keyword evidence="4" id="KW-0963">Cytoplasm</keyword>
<dbReference type="AlphaFoldDB" id="A0AAV6W8W0"/>
<evidence type="ECO:0000256" key="10">
    <source>
        <dbReference type="ARBA" id="ARBA00022840"/>
    </source>
</evidence>
<evidence type="ECO:0000259" key="11">
    <source>
        <dbReference type="Pfam" id="PF00931"/>
    </source>
</evidence>
<dbReference type="SUPFAM" id="SSF52058">
    <property type="entry name" value="L domain-like"/>
    <property type="match status" value="1"/>
</dbReference>
<dbReference type="GO" id="GO:0009626">
    <property type="term" value="P:plant-type hypersensitive response"/>
    <property type="evidence" value="ECO:0007669"/>
    <property type="project" value="UniProtKB-KW"/>
</dbReference>
<keyword evidence="10" id="KW-0067">ATP-binding</keyword>
<comment type="function">
    <text evidence="1">Confers resistance to late blight (Phytophthora infestans) races carrying the avirulence gene Avr1. Resistance proteins guard the plant against pathogens that contain an appropriate avirulence protein via an indirect interaction with this avirulence protein. That triggers a defense system including the hypersensitive response, which restricts the pathogen growth.</text>
</comment>
<proteinExistence type="inferred from homology"/>
<dbReference type="Pfam" id="PF23598">
    <property type="entry name" value="LRR_14"/>
    <property type="match status" value="1"/>
</dbReference>
<evidence type="ECO:0000256" key="3">
    <source>
        <dbReference type="ARBA" id="ARBA00008894"/>
    </source>
</evidence>
<dbReference type="PANTHER" id="PTHR23155">
    <property type="entry name" value="DISEASE RESISTANCE PROTEIN RP"/>
    <property type="match status" value="1"/>
</dbReference>
<organism evidence="14 15">
    <name type="scientific">Buddleja alternifolia</name>
    <dbReference type="NCBI Taxonomy" id="168488"/>
    <lineage>
        <taxon>Eukaryota</taxon>
        <taxon>Viridiplantae</taxon>
        <taxon>Streptophyta</taxon>
        <taxon>Embryophyta</taxon>
        <taxon>Tracheophyta</taxon>
        <taxon>Spermatophyta</taxon>
        <taxon>Magnoliopsida</taxon>
        <taxon>eudicotyledons</taxon>
        <taxon>Gunneridae</taxon>
        <taxon>Pentapetalae</taxon>
        <taxon>asterids</taxon>
        <taxon>lamiids</taxon>
        <taxon>Lamiales</taxon>
        <taxon>Scrophulariaceae</taxon>
        <taxon>Buddlejeae</taxon>
        <taxon>Buddleja</taxon>
    </lineage>
</organism>
<dbReference type="Gene3D" id="1.10.8.430">
    <property type="entry name" value="Helical domain of apoptotic protease-activating factors"/>
    <property type="match status" value="1"/>
</dbReference>
<evidence type="ECO:0000313" key="15">
    <source>
        <dbReference type="Proteomes" id="UP000826271"/>
    </source>
</evidence>
<reference evidence="14" key="1">
    <citation type="submission" date="2019-10" db="EMBL/GenBank/DDBJ databases">
        <authorList>
            <person name="Zhang R."/>
            <person name="Pan Y."/>
            <person name="Wang J."/>
            <person name="Ma R."/>
            <person name="Yu S."/>
        </authorList>
    </citation>
    <scope>NUCLEOTIDE SEQUENCE</scope>
    <source>
        <strain evidence="14">LA-IB0</strain>
        <tissue evidence="14">Leaf</tissue>
    </source>
</reference>
<evidence type="ECO:0008006" key="16">
    <source>
        <dbReference type="Google" id="ProtNLM"/>
    </source>
</evidence>
<comment type="subcellular location">
    <subcellularLocation>
        <location evidence="2">Cytoplasm</location>
    </subcellularLocation>
</comment>
<evidence type="ECO:0000256" key="5">
    <source>
        <dbReference type="ARBA" id="ARBA00022614"/>
    </source>
</evidence>
<keyword evidence="7" id="KW-0677">Repeat</keyword>
<keyword evidence="15" id="KW-1185">Reference proteome</keyword>
<dbReference type="Pfam" id="PF00931">
    <property type="entry name" value="NB-ARC"/>
    <property type="match status" value="1"/>
</dbReference>
<dbReference type="Proteomes" id="UP000826271">
    <property type="component" value="Unassembled WGS sequence"/>
</dbReference>
<dbReference type="Gene3D" id="3.40.50.300">
    <property type="entry name" value="P-loop containing nucleotide triphosphate hydrolases"/>
    <property type="match status" value="1"/>
</dbReference>
<evidence type="ECO:0000313" key="14">
    <source>
        <dbReference type="EMBL" id="KAG8365135.1"/>
    </source>
</evidence>
<evidence type="ECO:0000256" key="6">
    <source>
        <dbReference type="ARBA" id="ARBA00022667"/>
    </source>
</evidence>
<dbReference type="EMBL" id="WHWC01000018">
    <property type="protein sequence ID" value="KAG8365135.1"/>
    <property type="molecule type" value="Genomic_DNA"/>
</dbReference>
<comment type="similarity">
    <text evidence="3">Belongs to the disease resistance NB-LRR family.</text>
</comment>
<keyword evidence="5" id="KW-0433">Leucine-rich repeat</keyword>
<dbReference type="InterPro" id="IPR036388">
    <property type="entry name" value="WH-like_DNA-bd_sf"/>
</dbReference>
<dbReference type="FunFam" id="3.40.50.300:FF:001091">
    <property type="entry name" value="Probable disease resistance protein At1g61300"/>
    <property type="match status" value="1"/>
</dbReference>
<dbReference type="Gene3D" id="1.10.10.10">
    <property type="entry name" value="Winged helix-like DNA-binding domain superfamily/Winged helix DNA-binding domain"/>
    <property type="match status" value="1"/>
</dbReference>
<evidence type="ECO:0000256" key="1">
    <source>
        <dbReference type="ARBA" id="ARBA00002074"/>
    </source>
</evidence>
<dbReference type="GO" id="GO:0043531">
    <property type="term" value="F:ADP binding"/>
    <property type="evidence" value="ECO:0007669"/>
    <property type="project" value="InterPro"/>
</dbReference>
<evidence type="ECO:0000256" key="2">
    <source>
        <dbReference type="ARBA" id="ARBA00004496"/>
    </source>
</evidence>
<keyword evidence="6" id="KW-0381">Hypersensitive response</keyword>
<dbReference type="PANTHER" id="PTHR23155:SF1152">
    <property type="entry name" value="AAA+ ATPASE DOMAIN-CONTAINING PROTEIN"/>
    <property type="match status" value="1"/>
</dbReference>
<dbReference type="InterPro" id="IPR044974">
    <property type="entry name" value="Disease_R_plants"/>
</dbReference>
<dbReference type="InterPro" id="IPR055414">
    <property type="entry name" value="LRR_R13L4/SHOC2-like"/>
</dbReference>
<dbReference type="GO" id="GO:0051607">
    <property type="term" value="P:defense response to virus"/>
    <property type="evidence" value="ECO:0007669"/>
    <property type="project" value="UniProtKB-ARBA"/>
</dbReference>
<keyword evidence="8" id="KW-0547">Nucleotide-binding</keyword>
<dbReference type="InterPro" id="IPR042197">
    <property type="entry name" value="Apaf_helical"/>
</dbReference>
<evidence type="ECO:0000256" key="7">
    <source>
        <dbReference type="ARBA" id="ARBA00022737"/>
    </source>
</evidence>